<comment type="caution">
    <text evidence="6">The sequence shown here is derived from an EMBL/GenBank/DDBJ whole genome shotgun (WGS) entry which is preliminary data.</text>
</comment>
<dbReference type="PROSITE" id="PS50297">
    <property type="entry name" value="ANK_REP_REGION"/>
    <property type="match status" value="2"/>
</dbReference>
<accession>A0AAJ0HKV9</accession>
<dbReference type="PROSITE" id="PS50088">
    <property type="entry name" value="ANK_REPEAT"/>
    <property type="match status" value="2"/>
</dbReference>
<evidence type="ECO:0000256" key="2">
    <source>
        <dbReference type="ARBA" id="ARBA00023043"/>
    </source>
</evidence>
<evidence type="ECO:0000256" key="3">
    <source>
        <dbReference type="PROSITE-ProRule" id="PRU00023"/>
    </source>
</evidence>
<dbReference type="InterPro" id="IPR002110">
    <property type="entry name" value="Ankyrin_rpt"/>
</dbReference>
<keyword evidence="1" id="KW-0677">Repeat</keyword>
<dbReference type="AlphaFoldDB" id="A0AAJ0HKV9"/>
<dbReference type="SMART" id="SM00248">
    <property type="entry name" value="ANK"/>
    <property type="match status" value="3"/>
</dbReference>
<feature type="repeat" description="ANK" evidence="3">
    <location>
        <begin position="231"/>
        <end position="258"/>
    </location>
</feature>
<dbReference type="SUPFAM" id="SSF57959">
    <property type="entry name" value="Leucine zipper domain"/>
    <property type="match status" value="1"/>
</dbReference>
<dbReference type="PROSITE" id="PS00036">
    <property type="entry name" value="BZIP_BASIC"/>
    <property type="match status" value="1"/>
</dbReference>
<reference evidence="6" key="1">
    <citation type="journal article" date="2023" name="Mol. Phylogenet. Evol.">
        <title>Genome-scale phylogeny and comparative genomics of the fungal order Sordariales.</title>
        <authorList>
            <person name="Hensen N."/>
            <person name="Bonometti L."/>
            <person name="Westerberg I."/>
            <person name="Brannstrom I.O."/>
            <person name="Guillou S."/>
            <person name="Cros-Aarteil S."/>
            <person name="Calhoun S."/>
            <person name="Haridas S."/>
            <person name="Kuo A."/>
            <person name="Mondo S."/>
            <person name="Pangilinan J."/>
            <person name="Riley R."/>
            <person name="LaButti K."/>
            <person name="Andreopoulos B."/>
            <person name="Lipzen A."/>
            <person name="Chen C."/>
            <person name="Yan M."/>
            <person name="Daum C."/>
            <person name="Ng V."/>
            <person name="Clum A."/>
            <person name="Steindorff A."/>
            <person name="Ohm R.A."/>
            <person name="Martin F."/>
            <person name="Silar P."/>
            <person name="Natvig D.O."/>
            <person name="Lalanne C."/>
            <person name="Gautier V."/>
            <person name="Ament-Velasquez S.L."/>
            <person name="Kruys A."/>
            <person name="Hutchinson M.I."/>
            <person name="Powell A.J."/>
            <person name="Barry K."/>
            <person name="Miller A.N."/>
            <person name="Grigoriev I.V."/>
            <person name="Debuchy R."/>
            <person name="Gladieux P."/>
            <person name="Hiltunen Thoren M."/>
            <person name="Johannesson H."/>
        </authorList>
    </citation>
    <scope>NUCLEOTIDE SEQUENCE</scope>
    <source>
        <strain evidence="6">CBS 955.72</strain>
    </source>
</reference>
<dbReference type="EMBL" id="JAUIQD010000003">
    <property type="protein sequence ID" value="KAK3356494.1"/>
    <property type="molecule type" value="Genomic_DNA"/>
</dbReference>
<dbReference type="Pfam" id="PF12796">
    <property type="entry name" value="Ank_2"/>
    <property type="match status" value="1"/>
</dbReference>
<feature type="domain" description="BZIP" evidence="5">
    <location>
        <begin position="18"/>
        <end position="33"/>
    </location>
</feature>
<evidence type="ECO:0000256" key="4">
    <source>
        <dbReference type="SAM" id="MobiDB-lite"/>
    </source>
</evidence>
<dbReference type="GO" id="GO:0003700">
    <property type="term" value="F:DNA-binding transcription factor activity"/>
    <property type="evidence" value="ECO:0007669"/>
    <property type="project" value="InterPro"/>
</dbReference>
<organism evidence="6 7">
    <name type="scientific">Lasiosphaeria hispida</name>
    <dbReference type="NCBI Taxonomy" id="260671"/>
    <lineage>
        <taxon>Eukaryota</taxon>
        <taxon>Fungi</taxon>
        <taxon>Dikarya</taxon>
        <taxon>Ascomycota</taxon>
        <taxon>Pezizomycotina</taxon>
        <taxon>Sordariomycetes</taxon>
        <taxon>Sordariomycetidae</taxon>
        <taxon>Sordariales</taxon>
        <taxon>Lasiosphaeriaceae</taxon>
        <taxon>Lasiosphaeria</taxon>
    </lineage>
</organism>
<feature type="region of interest" description="Disordered" evidence="4">
    <location>
        <begin position="121"/>
        <end position="157"/>
    </location>
</feature>
<dbReference type="Gene3D" id="1.25.40.20">
    <property type="entry name" value="Ankyrin repeat-containing domain"/>
    <property type="match status" value="1"/>
</dbReference>
<proteinExistence type="predicted"/>
<dbReference type="InterPro" id="IPR004827">
    <property type="entry name" value="bZIP"/>
</dbReference>
<dbReference type="Proteomes" id="UP001275084">
    <property type="component" value="Unassembled WGS sequence"/>
</dbReference>
<evidence type="ECO:0000259" key="5">
    <source>
        <dbReference type="PROSITE" id="PS00036"/>
    </source>
</evidence>
<dbReference type="InterPro" id="IPR046347">
    <property type="entry name" value="bZIP_sf"/>
</dbReference>
<reference evidence="6" key="2">
    <citation type="submission" date="2023-06" db="EMBL/GenBank/DDBJ databases">
        <authorList>
            <consortium name="Lawrence Berkeley National Laboratory"/>
            <person name="Haridas S."/>
            <person name="Hensen N."/>
            <person name="Bonometti L."/>
            <person name="Westerberg I."/>
            <person name="Brannstrom I.O."/>
            <person name="Guillou S."/>
            <person name="Cros-Aarteil S."/>
            <person name="Calhoun S."/>
            <person name="Kuo A."/>
            <person name="Mondo S."/>
            <person name="Pangilinan J."/>
            <person name="Riley R."/>
            <person name="Labutti K."/>
            <person name="Andreopoulos B."/>
            <person name="Lipzen A."/>
            <person name="Chen C."/>
            <person name="Yanf M."/>
            <person name="Daum C."/>
            <person name="Ng V."/>
            <person name="Clum A."/>
            <person name="Steindorff A."/>
            <person name="Ohm R."/>
            <person name="Martin F."/>
            <person name="Silar P."/>
            <person name="Natvig D."/>
            <person name="Lalanne C."/>
            <person name="Gautier V."/>
            <person name="Ament-Velasquez S.L."/>
            <person name="Kruys A."/>
            <person name="Hutchinson M.I."/>
            <person name="Powell A.J."/>
            <person name="Barry K."/>
            <person name="Miller A.N."/>
            <person name="Grigoriev I.V."/>
            <person name="Debuchy R."/>
            <person name="Gladieux P."/>
            <person name="Thoren M.H."/>
            <person name="Johannesson H."/>
        </authorList>
    </citation>
    <scope>NUCLEOTIDE SEQUENCE</scope>
    <source>
        <strain evidence="6">CBS 955.72</strain>
    </source>
</reference>
<dbReference type="InterPro" id="IPR036770">
    <property type="entry name" value="Ankyrin_rpt-contain_sf"/>
</dbReference>
<evidence type="ECO:0000256" key="1">
    <source>
        <dbReference type="ARBA" id="ARBA00022737"/>
    </source>
</evidence>
<protein>
    <submittedName>
        <fullName evidence="6">Ankyrin repeat-containing domain protein</fullName>
    </submittedName>
</protein>
<feature type="repeat" description="ANK" evidence="3">
    <location>
        <begin position="259"/>
        <end position="291"/>
    </location>
</feature>
<dbReference type="PANTHER" id="PTHR24198:SF165">
    <property type="entry name" value="ANKYRIN REPEAT-CONTAINING PROTEIN-RELATED"/>
    <property type="match status" value="1"/>
</dbReference>
<evidence type="ECO:0000313" key="6">
    <source>
        <dbReference type="EMBL" id="KAK3356494.1"/>
    </source>
</evidence>
<keyword evidence="7" id="KW-1185">Reference proteome</keyword>
<keyword evidence="2 3" id="KW-0040">ANK repeat</keyword>
<dbReference type="SUPFAM" id="SSF48403">
    <property type="entry name" value="Ankyrin repeat"/>
    <property type="match status" value="1"/>
</dbReference>
<feature type="compositionally biased region" description="Polar residues" evidence="4">
    <location>
        <begin position="137"/>
        <end position="157"/>
    </location>
</feature>
<name>A0AAJ0HKV9_9PEZI</name>
<gene>
    <name evidence="6" type="ORF">B0T25DRAFT_536859</name>
</gene>
<feature type="compositionally biased region" description="Low complexity" evidence="4">
    <location>
        <begin position="127"/>
        <end position="136"/>
    </location>
</feature>
<dbReference type="CDD" id="cd14688">
    <property type="entry name" value="bZIP_YAP"/>
    <property type="match status" value="1"/>
</dbReference>
<evidence type="ECO:0000313" key="7">
    <source>
        <dbReference type="Proteomes" id="UP001275084"/>
    </source>
</evidence>
<sequence>MAETAPRLPQTSQLGNDRRKLQNRIAQRRFRQKKAMEARVANHQIDGHWHDLLNFTPHFHPTASLGARPGSDAPNAIALAHRSSAQPTEQDVSMWDNQLFSDVFFLNQAATAEIAASTVPAIPLSPPSSTTSSASPGHSQLNETTDPNKTAEQQDNTPLDGNALLRVACAGAASDAARLTNGTANSVAPTIQLSEQLRAQVRNEMAAEWKAGPKNPRPTWGRKDEPWEPLLHTAAKKGNCEIVQMLLDHNANINERNSSGMTAMHLAIEYQQEDVIMILLGYGVDINAADNEGRTALSMAVNNSCESGVRLFLLHGADPMIKSLSSRESTSSP</sequence>
<dbReference type="PANTHER" id="PTHR24198">
    <property type="entry name" value="ANKYRIN REPEAT AND PROTEIN KINASE DOMAIN-CONTAINING PROTEIN"/>
    <property type="match status" value="1"/>
</dbReference>